<keyword evidence="8" id="KW-0812">Transmembrane</keyword>
<dbReference type="EMBL" id="CM018043">
    <property type="protein sequence ID" value="KAA8532083.1"/>
    <property type="molecule type" value="Genomic_DNA"/>
</dbReference>
<sequence>MKHHVVRLLCILLIVVGLSGSTGEILNSEISKIPFTSLLGNGFNGVNPPARRTLLSLSDEHETALVAALDGTIYLMEPKSKEKLWSFTSGPSIYSSYQAPVNHDNDKENASGPDSSYFIDCGDDWELYMHTKLGKVKLRMNIEEFLRITPHITEDGGVVLGSKRTTVFLVDAKTGRLIYTYRLSDSSPTSQINEENNGSYTNVEERGESGSMNLKTGELPLYIMRTDYSLKSFDQKSGKVLWNMTVAEIGAASLCEDVENTFIGALSDSGDELPSESGAHFNMPLPCQSKALVYRFRSHNLLEPFHRPMLPEAHNEDMKLIVSTSNDLILLQPNVDKLLEFHHKNKIISEPAPNLSVDSYHDSDSALATSLRPLTETSGISGVQGVKVSNNDGLSMHSKGHSAFYFNPLAVILVGFVTYCCVLVARNQVQLTEQPINLNATTVSPKRRKTRKSGKSCGVIEKNDRNPSSGLEDEFAHIERDNKLQLNLNRLIESSTDGRTIGKLFFSNTEIAKGSNGTIVLEGIYEGRPVAVKRLVKAHHDVAFKEIQNLIASDRHPNIVRWYGVEYDQDFVYLALERCTCSLYDLIQMSSDFS</sequence>
<dbReference type="InterPro" id="IPR011009">
    <property type="entry name" value="Kinase-like_dom_sf"/>
</dbReference>
<keyword evidence="6" id="KW-0067">ATP-binding</keyword>
<evidence type="ECO:0000256" key="3">
    <source>
        <dbReference type="ARBA" id="ARBA00022679"/>
    </source>
</evidence>
<keyword evidence="5" id="KW-0418">Kinase</keyword>
<dbReference type="PANTHER" id="PTHR13954:SF6">
    <property type="entry name" value="NON-SPECIFIC SERINE_THREONINE PROTEIN KINASE"/>
    <property type="match status" value="1"/>
</dbReference>
<dbReference type="InterPro" id="IPR045133">
    <property type="entry name" value="IRE1/2-like"/>
</dbReference>
<dbReference type="FunFam" id="3.30.200.20:FF:000077">
    <property type="entry name" value="Putative Serine/threonine-protein kinase/endoribonuclease IRE1"/>
    <property type="match status" value="1"/>
</dbReference>
<dbReference type="GO" id="GO:0004674">
    <property type="term" value="F:protein serine/threonine kinase activity"/>
    <property type="evidence" value="ECO:0007669"/>
    <property type="project" value="UniProtKB-KW"/>
</dbReference>
<dbReference type="InterPro" id="IPR015943">
    <property type="entry name" value="WD40/YVTN_repeat-like_dom_sf"/>
</dbReference>
<dbReference type="GO" id="GO:0004521">
    <property type="term" value="F:RNA endonuclease activity"/>
    <property type="evidence" value="ECO:0007669"/>
    <property type="project" value="InterPro"/>
</dbReference>
<dbReference type="InterPro" id="IPR018391">
    <property type="entry name" value="PQQ_b-propeller_rpt"/>
</dbReference>
<dbReference type="FunFam" id="2.130.10.10:FF:001716">
    <property type="entry name" value="Inositol requiring 1-1"/>
    <property type="match status" value="1"/>
</dbReference>
<feature type="domain" description="Protein kinase" evidence="10">
    <location>
        <begin position="505"/>
        <end position="594"/>
    </location>
</feature>
<name>A0A5J5AM67_9ASTE</name>
<dbReference type="InterPro" id="IPR011047">
    <property type="entry name" value="Quinoprotein_ADH-like_sf"/>
</dbReference>
<evidence type="ECO:0000256" key="1">
    <source>
        <dbReference type="ARBA" id="ARBA00012513"/>
    </source>
</evidence>
<keyword evidence="2" id="KW-0723">Serine/threonine-protein kinase</keyword>
<evidence type="ECO:0000256" key="7">
    <source>
        <dbReference type="SAM" id="MobiDB-lite"/>
    </source>
</evidence>
<dbReference type="SMART" id="SM00564">
    <property type="entry name" value="PQQ"/>
    <property type="match status" value="3"/>
</dbReference>
<feature type="region of interest" description="Disordered" evidence="7">
    <location>
        <begin position="443"/>
        <end position="471"/>
    </location>
</feature>
<feature type="region of interest" description="Disordered" evidence="7">
    <location>
        <begin position="188"/>
        <end position="211"/>
    </location>
</feature>
<feature type="compositionally biased region" description="Basic residues" evidence="7">
    <location>
        <begin position="445"/>
        <end position="454"/>
    </location>
</feature>
<evidence type="ECO:0000256" key="6">
    <source>
        <dbReference type="ARBA" id="ARBA00022840"/>
    </source>
</evidence>
<keyword evidence="8" id="KW-0472">Membrane</keyword>
<feature type="compositionally biased region" description="Polar residues" evidence="7">
    <location>
        <begin position="188"/>
        <end position="202"/>
    </location>
</feature>
<dbReference type="PROSITE" id="PS50011">
    <property type="entry name" value="PROTEIN_KINASE_DOM"/>
    <property type="match status" value="1"/>
</dbReference>
<accession>A0A5J5AM67</accession>
<dbReference type="SUPFAM" id="SSF56112">
    <property type="entry name" value="Protein kinase-like (PK-like)"/>
    <property type="match status" value="1"/>
</dbReference>
<keyword evidence="4" id="KW-0547">Nucleotide-binding</keyword>
<keyword evidence="9" id="KW-0732">Signal</keyword>
<dbReference type="GO" id="GO:0051082">
    <property type="term" value="F:unfolded protein binding"/>
    <property type="evidence" value="ECO:0007669"/>
    <property type="project" value="TreeGrafter"/>
</dbReference>
<dbReference type="GO" id="GO:0036498">
    <property type="term" value="P:IRE1-mediated unfolded protein response"/>
    <property type="evidence" value="ECO:0007669"/>
    <property type="project" value="TreeGrafter"/>
</dbReference>
<feature type="transmembrane region" description="Helical" evidence="8">
    <location>
        <begin position="404"/>
        <end position="425"/>
    </location>
</feature>
<dbReference type="GO" id="GO:0005524">
    <property type="term" value="F:ATP binding"/>
    <property type="evidence" value="ECO:0007669"/>
    <property type="project" value="UniProtKB-KW"/>
</dbReference>
<evidence type="ECO:0000256" key="2">
    <source>
        <dbReference type="ARBA" id="ARBA00022527"/>
    </source>
</evidence>
<dbReference type="Gene3D" id="3.30.200.20">
    <property type="entry name" value="Phosphorylase Kinase, domain 1"/>
    <property type="match status" value="1"/>
</dbReference>
<keyword evidence="8" id="KW-1133">Transmembrane helix</keyword>
<feature type="chain" id="PRO_5023846152" description="non-specific serine/threonine protein kinase" evidence="9">
    <location>
        <begin position="24"/>
        <end position="594"/>
    </location>
</feature>
<keyword evidence="12" id="KW-1185">Reference proteome</keyword>
<dbReference type="PANTHER" id="PTHR13954">
    <property type="entry name" value="IRE1-RELATED"/>
    <property type="match status" value="1"/>
</dbReference>
<evidence type="ECO:0000256" key="4">
    <source>
        <dbReference type="ARBA" id="ARBA00022741"/>
    </source>
</evidence>
<evidence type="ECO:0000256" key="5">
    <source>
        <dbReference type="ARBA" id="ARBA00022777"/>
    </source>
</evidence>
<dbReference type="EC" id="2.7.11.1" evidence="1"/>
<dbReference type="SUPFAM" id="SSF50998">
    <property type="entry name" value="Quinoprotein alcohol dehydrogenase-like"/>
    <property type="match status" value="1"/>
</dbReference>
<dbReference type="AlphaFoldDB" id="A0A5J5AM67"/>
<feature type="signal peptide" evidence="9">
    <location>
        <begin position="1"/>
        <end position="23"/>
    </location>
</feature>
<evidence type="ECO:0000256" key="9">
    <source>
        <dbReference type="SAM" id="SignalP"/>
    </source>
</evidence>
<reference evidence="11 12" key="1">
    <citation type="submission" date="2019-09" db="EMBL/GenBank/DDBJ databases">
        <title>A chromosome-level genome assembly of the Chinese tupelo Nyssa sinensis.</title>
        <authorList>
            <person name="Yang X."/>
            <person name="Kang M."/>
            <person name="Yang Y."/>
            <person name="Xiong H."/>
            <person name="Wang M."/>
            <person name="Zhang Z."/>
            <person name="Wang Z."/>
            <person name="Wu H."/>
            <person name="Ma T."/>
            <person name="Liu J."/>
            <person name="Xi Z."/>
        </authorList>
    </citation>
    <scope>NUCLEOTIDE SEQUENCE [LARGE SCALE GENOMIC DNA]</scope>
    <source>
        <strain evidence="11">J267</strain>
        <tissue evidence="11">Leaf</tissue>
    </source>
</reference>
<dbReference type="Proteomes" id="UP000325577">
    <property type="component" value="Linkage Group LG2"/>
</dbReference>
<protein>
    <recommendedName>
        <fullName evidence="1">non-specific serine/threonine protein kinase</fullName>
        <ecNumber evidence="1">2.7.11.1</ecNumber>
    </recommendedName>
</protein>
<organism evidence="11 12">
    <name type="scientific">Nyssa sinensis</name>
    <dbReference type="NCBI Taxonomy" id="561372"/>
    <lineage>
        <taxon>Eukaryota</taxon>
        <taxon>Viridiplantae</taxon>
        <taxon>Streptophyta</taxon>
        <taxon>Embryophyta</taxon>
        <taxon>Tracheophyta</taxon>
        <taxon>Spermatophyta</taxon>
        <taxon>Magnoliopsida</taxon>
        <taxon>eudicotyledons</taxon>
        <taxon>Gunneridae</taxon>
        <taxon>Pentapetalae</taxon>
        <taxon>asterids</taxon>
        <taxon>Cornales</taxon>
        <taxon>Nyssaceae</taxon>
        <taxon>Nyssa</taxon>
    </lineage>
</organism>
<proteinExistence type="predicted"/>
<dbReference type="Gene3D" id="2.130.10.10">
    <property type="entry name" value="YVTN repeat-like/Quinoprotein amine dehydrogenase"/>
    <property type="match status" value="1"/>
</dbReference>
<gene>
    <name evidence="11" type="ORF">F0562_006775</name>
</gene>
<evidence type="ECO:0000259" key="10">
    <source>
        <dbReference type="PROSITE" id="PS50011"/>
    </source>
</evidence>
<evidence type="ECO:0000313" key="11">
    <source>
        <dbReference type="EMBL" id="KAA8532083.1"/>
    </source>
</evidence>
<dbReference type="GO" id="GO:1990604">
    <property type="term" value="C:IRE1-TRAF2-ASK1 complex"/>
    <property type="evidence" value="ECO:0007669"/>
    <property type="project" value="TreeGrafter"/>
</dbReference>
<dbReference type="InterPro" id="IPR000719">
    <property type="entry name" value="Prot_kinase_dom"/>
</dbReference>
<keyword evidence="3" id="KW-0808">Transferase</keyword>
<evidence type="ECO:0000313" key="12">
    <source>
        <dbReference type="Proteomes" id="UP000325577"/>
    </source>
</evidence>
<dbReference type="OrthoDB" id="1736227at2759"/>
<evidence type="ECO:0000256" key="8">
    <source>
        <dbReference type="SAM" id="Phobius"/>
    </source>
</evidence>